<reference evidence="5 6" key="1">
    <citation type="submission" date="2019-06" db="EMBL/GenBank/DDBJ databases">
        <title>Sequencing the genomes of 1000 actinobacteria strains.</title>
        <authorList>
            <person name="Klenk H.-P."/>
        </authorList>
    </citation>
    <scope>NUCLEOTIDE SEQUENCE [LARGE SCALE GENOMIC DNA]</scope>
    <source>
        <strain evidence="5 6">DSM 10596</strain>
    </source>
</reference>
<sequence>MLHTPNQPRKFARRPHRIAAAALTCAGALVLAPLVSAPAALAAATWSTSFESGDPQPVASNNAGSANVGSTYLAGSLAQSVSGIAATSENSPSETAAKLVDGDAATKWLAFAQPSTSSPLEITVTLSSAKVVKKYQLISGGDAAERDPKAWKLMARAGSGSWQELSDKSGQTFESRGAAKVYDVTNTTAYDQYKLVIRENAGGTITQLADLDLSDGSSTQVGGGMTITAGGGPTSGSNIKSGAGWTGMKALKYAGTISASGSANAASVLFDNLNIAVGSDTELAYMILPQMNSNDSRYSASDDSSKKYPATYAALDVEFTDGTRASSLNLTDQYGYGFTARGQGVGKVLYGNQWNSVRVSLGAGAAGKTVKKILMTYENPVGVRATSFSGYVDDIKVRQAQPINSSSLTNYVDTRRGSNSSGSFSRGNNIPATAMPNGFNFVTPVTRADQDSWIHNWQGNNDDDNKSRLQAIMISHETSPWMGDRAQIAVMPDKDGGRPSGDLNARSMSFSRDNEVAQPDYYKVAFDSKITTEVTMTNHGGIYRFTNDNDESGIRVVLDRTFSGEQGQLNIDASGNVTGWVEGGSGLSTGNSRMFISGKFSKNPTARDSASDRAGSAYGRFAISGSDRTVELRWATSFISQDQAAKNLAREVTGKSFDQIRNLAKAAWNERLGVIDLTGSNATDVEKVNIYSDLYRLNIYPNILHEDVSALGSATPEWKYASPLAQKSGNATATSTNAQVKSGKMYVNNGFWDTYRTAWPLYAFLYPDLSEELVDGFVQQYRDSGWISRWSSPGYADLMTGTSSDAAFAEAYTSGAISTKLAEEAYTAGVKNATVVPSGNTPAGTGSNQVGRKSIDNSQFLGYTPVLQPESVSWGLEGYINDYALGKMAQKLSQDTSLSAAKRKRYTGEAQYFLTRSEDYSNIFDSSIGGNSKGFFQGKYVDGSWVYKAGQYSDSTARSEGIYNPEDWDLGKDYNYNGNHLYTETDGWNFAFHAPFDVDGLAALYGGKQGLVNKLKTFYSTPERAWSRSIHETFEARDVRMGQFGMSNQVSHHIPYISAAAGDPTTTQEVVSEVMQRLFVGSEIGQGYPGDEDNGEMSSWYIFSAMGFYPLALGSGNYTIGTPLLDKMVIKRTPARGGDLTITAPGKTWAKKYVSGVSLTTGGSTKQLTTTSLSQSDLRAASALNFTVSETASSWGSQDLDADSPQVHRDVLGGSTGTTSVTSGTNTGSLYDNSSLSDGSFGSATGNITWTANSGTVTVDSYTITSGTDKNNGSPKSWQFQGFDADTGWKTLDSHQNESFDWNRQTRPFAISDPGDYSAYRLLITGTNSGNVSMAEVEFLVSGVPVGDTLGVSATDQSGVRAGQPLSATVGAVSGVTSTAGLTASVDYGDGTAQRTLGLESDGLTGVRMRANHTYSLPGTYTMTVKVTKGGSTVTDTATVTVVRDAALTAYFNSACTTTLGTAADCDGNGYAFDRTQLAASGWTSGATVKHPSDSSVKLVVPSTSAGEPDNVVALGQTIALNLGSGATKLAVYGTANEGAHSGKARIHYANGESTEFDLSFGDWVGGVSSGTVVGSSNRRLLNAGTGDDLKVGIFASQVISLKSGTTPISITLPAIATGISKGQIHVFGIASDGTTSSVPALIFTAGSSVSGVAGTETEYVLGTAAGGAGAGQYSASIAWGDGGPVTLATVRDGKIVGKHTYAKAGTYNVVVTLDDGQQSVSGAVGVTATEPSGGGDGGNTGGGDGGNTGGGDGGNTGGGNTGGGDGGNTGGGNTGGGDGGNTGGGNTGGGDGGNTGGSDGTGTDPTTVRVWAPTASKASQPYGAIAKRRVTVSAVVAGMTQGTVTFKSGAKVLATAKIRRQGSVYVASAVLPAKLRVGSYGRVTASVVVGGRVVSSPVSGQVVRVVKASLKKVKVKQVAGSRVKVRVKLGKLSSGVWPSGSVRVVVGKRVLAKKKVKVSAKGKVTVRLKKAVSKGVKVRVKFVPKVKAKSVVKGKSSKKMRMR</sequence>
<dbReference type="InterPro" id="IPR005887">
    <property type="entry name" value="GH92_a_mannosidase_put"/>
</dbReference>
<feature type="region of interest" description="Disordered" evidence="1">
    <location>
        <begin position="1726"/>
        <end position="1809"/>
    </location>
</feature>
<feature type="signal peptide" evidence="2">
    <location>
        <begin position="1"/>
        <end position="42"/>
    </location>
</feature>
<dbReference type="Gene3D" id="2.70.98.10">
    <property type="match status" value="1"/>
</dbReference>
<evidence type="ECO:0000313" key="6">
    <source>
        <dbReference type="Proteomes" id="UP000316181"/>
    </source>
</evidence>
<dbReference type="Proteomes" id="UP000316181">
    <property type="component" value="Unassembled WGS sequence"/>
</dbReference>
<dbReference type="GO" id="GO:0005975">
    <property type="term" value="P:carbohydrate metabolic process"/>
    <property type="evidence" value="ECO:0007669"/>
    <property type="project" value="InterPro"/>
</dbReference>
<dbReference type="GO" id="GO:0006516">
    <property type="term" value="P:glycoprotein catabolic process"/>
    <property type="evidence" value="ECO:0007669"/>
    <property type="project" value="TreeGrafter"/>
</dbReference>
<dbReference type="InterPro" id="IPR008979">
    <property type="entry name" value="Galactose-bd-like_sf"/>
</dbReference>
<dbReference type="PANTHER" id="PTHR12143">
    <property type="entry name" value="PEPTIDE N-GLYCANASE PNGASE -RELATED"/>
    <property type="match status" value="1"/>
</dbReference>
<dbReference type="InterPro" id="IPR050883">
    <property type="entry name" value="PNGase"/>
</dbReference>
<dbReference type="SMART" id="SM00089">
    <property type="entry name" value="PKD"/>
    <property type="match status" value="1"/>
</dbReference>
<feature type="chain" id="PRO_5021933404" evidence="2">
    <location>
        <begin position="43"/>
        <end position="2004"/>
    </location>
</feature>
<keyword evidence="6" id="KW-1185">Reference proteome</keyword>
<dbReference type="SUPFAM" id="SSF49299">
    <property type="entry name" value="PKD domain"/>
    <property type="match status" value="1"/>
</dbReference>
<feature type="domain" description="PKD" evidence="4">
    <location>
        <begin position="1387"/>
        <end position="1449"/>
    </location>
</feature>
<accession>A0A542SQ40</accession>
<dbReference type="InterPro" id="IPR012939">
    <property type="entry name" value="Glyco_hydro_92"/>
</dbReference>
<dbReference type="PROSITE" id="PS50093">
    <property type="entry name" value="PKD"/>
    <property type="match status" value="1"/>
</dbReference>
<dbReference type="PROSITE" id="PS50022">
    <property type="entry name" value="FA58C_3"/>
    <property type="match status" value="1"/>
</dbReference>
<evidence type="ECO:0000259" key="3">
    <source>
        <dbReference type="PROSITE" id="PS50022"/>
    </source>
</evidence>
<dbReference type="NCBIfam" id="TIGR01180">
    <property type="entry name" value="aman2_put"/>
    <property type="match status" value="1"/>
</dbReference>
<dbReference type="Gene3D" id="2.60.120.260">
    <property type="entry name" value="Galactose-binding domain-like"/>
    <property type="match status" value="2"/>
</dbReference>
<dbReference type="SUPFAM" id="SSF48208">
    <property type="entry name" value="Six-hairpin glycosidases"/>
    <property type="match status" value="1"/>
</dbReference>
<dbReference type="InterPro" id="IPR022409">
    <property type="entry name" value="PKD/Chitinase_dom"/>
</dbReference>
<dbReference type="InterPro" id="IPR035986">
    <property type="entry name" value="PKD_dom_sf"/>
</dbReference>
<dbReference type="InterPro" id="IPR041371">
    <property type="entry name" value="GH92_N"/>
</dbReference>
<dbReference type="Gene3D" id="1.20.1610.10">
    <property type="entry name" value="alpha-1,2-mannosidases domains"/>
    <property type="match status" value="1"/>
</dbReference>
<dbReference type="RefSeq" id="WP_142112202.1">
    <property type="nucleotide sequence ID" value="NZ_VFNV01000001.1"/>
</dbReference>
<proteinExistence type="predicted"/>
<dbReference type="Gene3D" id="1.20.1050.60">
    <property type="entry name" value="alpha-1,2-mannosidase"/>
    <property type="match status" value="1"/>
</dbReference>
<feature type="domain" description="F5/8 type C" evidence="3">
    <location>
        <begin position="65"/>
        <end position="175"/>
    </location>
</feature>
<dbReference type="InterPro" id="IPR014718">
    <property type="entry name" value="GH-type_carb-bd"/>
</dbReference>
<keyword evidence="2" id="KW-0732">Signal</keyword>
<dbReference type="OrthoDB" id="9804511at2"/>
<gene>
    <name evidence="5" type="ORF">FB389_1416</name>
</gene>
<dbReference type="GO" id="GO:0030246">
    <property type="term" value="F:carbohydrate binding"/>
    <property type="evidence" value="ECO:0007669"/>
    <property type="project" value="InterPro"/>
</dbReference>
<protein>
    <submittedName>
        <fullName evidence="5">Putative alpha-1,2-mannosidase</fullName>
    </submittedName>
</protein>
<dbReference type="PANTHER" id="PTHR12143:SF43">
    <property type="entry name" value="PUTATIVE-RELATED"/>
    <property type="match status" value="1"/>
</dbReference>
<evidence type="ECO:0000256" key="2">
    <source>
        <dbReference type="SAM" id="SignalP"/>
    </source>
</evidence>
<evidence type="ECO:0000259" key="4">
    <source>
        <dbReference type="PROSITE" id="PS50093"/>
    </source>
</evidence>
<dbReference type="InterPro" id="IPR008928">
    <property type="entry name" value="6-hairpin_glycosidase_sf"/>
</dbReference>
<dbReference type="InterPro" id="IPR013783">
    <property type="entry name" value="Ig-like_fold"/>
</dbReference>
<dbReference type="InterPro" id="IPR000601">
    <property type="entry name" value="PKD_dom"/>
</dbReference>
<dbReference type="SUPFAM" id="SSF49785">
    <property type="entry name" value="Galactose-binding domain-like"/>
    <property type="match status" value="1"/>
</dbReference>
<dbReference type="Pfam" id="PF17678">
    <property type="entry name" value="Glyco_hydro_92N"/>
    <property type="match status" value="1"/>
</dbReference>
<dbReference type="Gene3D" id="2.60.40.10">
    <property type="entry name" value="Immunoglobulins"/>
    <property type="match status" value="2"/>
</dbReference>
<dbReference type="EMBL" id="VFNV01000001">
    <property type="protein sequence ID" value="TQK76726.1"/>
    <property type="molecule type" value="Genomic_DNA"/>
</dbReference>
<dbReference type="GO" id="GO:0005829">
    <property type="term" value="C:cytosol"/>
    <property type="evidence" value="ECO:0007669"/>
    <property type="project" value="TreeGrafter"/>
</dbReference>
<dbReference type="Pfam" id="PF00801">
    <property type="entry name" value="PKD"/>
    <property type="match status" value="1"/>
</dbReference>
<dbReference type="Gene3D" id="3.30.2080.10">
    <property type="entry name" value="GH92 mannosidase domain"/>
    <property type="match status" value="1"/>
</dbReference>
<evidence type="ECO:0000313" key="5">
    <source>
        <dbReference type="EMBL" id="TQK76726.1"/>
    </source>
</evidence>
<comment type="caution">
    <text evidence="5">The sequence shown here is derived from an EMBL/GenBank/DDBJ whole genome shotgun (WGS) entry which is preliminary data.</text>
</comment>
<feature type="compositionally biased region" description="Low complexity" evidence="1">
    <location>
        <begin position="417"/>
        <end position="429"/>
    </location>
</feature>
<organism evidence="5 6">
    <name type="scientific">Rarobacter incanus</name>
    <dbReference type="NCBI Taxonomy" id="153494"/>
    <lineage>
        <taxon>Bacteria</taxon>
        <taxon>Bacillati</taxon>
        <taxon>Actinomycetota</taxon>
        <taxon>Actinomycetes</taxon>
        <taxon>Micrococcales</taxon>
        <taxon>Rarobacteraceae</taxon>
        <taxon>Rarobacter</taxon>
    </lineage>
</organism>
<feature type="compositionally biased region" description="Gly residues" evidence="1">
    <location>
        <begin position="1733"/>
        <end position="1801"/>
    </location>
</feature>
<evidence type="ECO:0000256" key="1">
    <source>
        <dbReference type="SAM" id="MobiDB-lite"/>
    </source>
</evidence>
<dbReference type="Pfam" id="PF07971">
    <property type="entry name" value="Glyco_hydro_92"/>
    <property type="match status" value="1"/>
</dbReference>
<feature type="region of interest" description="Disordered" evidence="1">
    <location>
        <begin position="408"/>
        <end position="431"/>
    </location>
</feature>
<dbReference type="InterPro" id="IPR000421">
    <property type="entry name" value="FA58C"/>
</dbReference>
<name>A0A542SQ40_9MICO</name>
<dbReference type="GO" id="GO:0000224">
    <property type="term" value="F:peptide-N4-(N-acetyl-beta-glucosaminyl)asparagine amidase activity"/>
    <property type="evidence" value="ECO:0007669"/>
    <property type="project" value="TreeGrafter"/>
</dbReference>